<feature type="compositionally biased region" description="Acidic residues" evidence="3">
    <location>
        <begin position="314"/>
        <end position="323"/>
    </location>
</feature>
<feature type="domain" description="RMI1 N-terminal" evidence="5">
    <location>
        <begin position="12"/>
        <end position="59"/>
    </location>
</feature>
<dbReference type="InterPro" id="IPR044881">
    <property type="entry name" value="RMI1_N_N_sf"/>
</dbReference>
<dbReference type="Proteomes" id="UP000008743">
    <property type="component" value="Unassembled WGS sequence"/>
</dbReference>
<feature type="region of interest" description="Disordered" evidence="3">
    <location>
        <begin position="312"/>
        <end position="413"/>
    </location>
</feature>
<dbReference type="EMBL" id="KE346362">
    <property type="protein sequence ID" value="KJE91164.1"/>
    <property type="molecule type" value="Genomic_DNA"/>
</dbReference>
<dbReference type="PhylomeDB" id="A0A0D2X1P4"/>
<dbReference type="InterPro" id="IPR013894">
    <property type="entry name" value="RMI1_OB"/>
</dbReference>
<dbReference type="InterPro" id="IPR049363">
    <property type="entry name" value="RMI1_N"/>
</dbReference>
<evidence type="ECO:0000313" key="7">
    <source>
        <dbReference type="Proteomes" id="UP000008743"/>
    </source>
</evidence>
<reference evidence="7" key="1">
    <citation type="submission" date="2011-02" db="EMBL/GenBank/DDBJ databases">
        <title>The Genome Sequence of Capsaspora owczarzaki ATCC 30864.</title>
        <authorList>
            <person name="Russ C."/>
            <person name="Cuomo C."/>
            <person name="Burger G."/>
            <person name="Gray M.W."/>
            <person name="Holland P.W.H."/>
            <person name="King N."/>
            <person name="Lang F.B.F."/>
            <person name="Roger A.J."/>
            <person name="Ruiz-Trillo I."/>
            <person name="Young S.K."/>
            <person name="Zeng Q."/>
            <person name="Gargeya S."/>
            <person name="Alvarado L."/>
            <person name="Berlin A."/>
            <person name="Chapman S.B."/>
            <person name="Chen Z."/>
            <person name="Freedman E."/>
            <person name="Gellesch M."/>
            <person name="Goldberg J."/>
            <person name="Griggs A."/>
            <person name="Gujja S."/>
            <person name="Heilman E."/>
            <person name="Heiman D."/>
            <person name="Howarth C."/>
            <person name="Mehta T."/>
            <person name="Neiman D."/>
            <person name="Pearson M."/>
            <person name="Roberts A."/>
            <person name="Saif S."/>
            <person name="Shea T."/>
            <person name="Shenoy N."/>
            <person name="Sisk P."/>
            <person name="Stolte C."/>
            <person name="Sykes S."/>
            <person name="White J."/>
            <person name="Yandava C."/>
            <person name="Haas B."/>
            <person name="Nusbaum C."/>
            <person name="Birren B."/>
        </authorList>
    </citation>
    <scope>NUCLEOTIDE SEQUENCE</scope>
    <source>
        <strain evidence="7">ATCC 30864</strain>
    </source>
</reference>
<dbReference type="Gene3D" id="2.40.50.770">
    <property type="entry name" value="RecQ-mediated genome instability protein Rmi1, C-terminal domain"/>
    <property type="match status" value="1"/>
</dbReference>
<dbReference type="Gene3D" id="1.10.8.1020">
    <property type="entry name" value="RecQ-mediated genome instability protein 1, N-terminal domain"/>
    <property type="match status" value="1"/>
</dbReference>
<dbReference type="AlphaFoldDB" id="A0A0D2X1P4"/>
<name>A0A0D2X1P4_CAPO3</name>
<dbReference type="OrthoDB" id="341511at2759"/>
<keyword evidence="7" id="KW-1185">Reference proteome</keyword>
<dbReference type="Pfam" id="PF08585">
    <property type="entry name" value="RMI1_N_C"/>
    <property type="match status" value="1"/>
</dbReference>
<feature type="compositionally biased region" description="Polar residues" evidence="3">
    <location>
        <begin position="330"/>
        <end position="343"/>
    </location>
</feature>
<feature type="compositionally biased region" description="Acidic residues" evidence="3">
    <location>
        <begin position="365"/>
        <end position="381"/>
    </location>
</feature>
<dbReference type="STRING" id="595528.A0A0D2X1P4"/>
<evidence type="ECO:0000259" key="5">
    <source>
        <dbReference type="Pfam" id="PF21000"/>
    </source>
</evidence>
<sequence>MQQESASVGAKLANQGIHVLSDWLSDCIAFLQQEAGPVDAQTLHGLVMEQWLSANLRDIGRGCLPELFASPDMLREVTSMVITHPLALQIEAITDVGDSAFRQIEGAGLFGASLTLNANDEDGPSHESDQTRANNPMYANSVAAAQGNHTRGMGAARLLVLKLSDGQRAVRAMTYRPIPTLTCDTLIGTKLLISNVTCRRGMLLLEPRNTKMLGGGLLTAEESKRRFFGILFRRIGQDPPPSLAARPAPPASSQASIALSQATRLTQPVPAAAAVASSTNPAALLRSAWPSSSTSAPSNSIRPQSTVATPLEHIDDDQDDSDDHLEITQPGRQTASWPSSHGRSTTATTPSAATAHQYSAAAHGDDDDFDNGFDVDFEDEAVSMSAPRAAPKRPAPVSETAGRSSKSMRIDLV</sequence>
<dbReference type="GO" id="GO:0016604">
    <property type="term" value="C:nuclear body"/>
    <property type="evidence" value="ECO:0007669"/>
    <property type="project" value="TreeGrafter"/>
</dbReference>
<dbReference type="InterPro" id="IPR042470">
    <property type="entry name" value="RMI1_N_C_sf"/>
</dbReference>
<dbReference type="Pfam" id="PF21000">
    <property type="entry name" value="RMI1_N_N"/>
    <property type="match status" value="1"/>
</dbReference>
<evidence type="ECO:0000256" key="1">
    <source>
        <dbReference type="ARBA" id="ARBA00006395"/>
    </source>
</evidence>
<evidence type="ECO:0000256" key="3">
    <source>
        <dbReference type="SAM" id="MobiDB-lite"/>
    </source>
</evidence>
<dbReference type="FunCoup" id="A0A0D2X1P4">
    <property type="interactions" value="24"/>
</dbReference>
<accession>A0A0D2X1P4</accession>
<dbReference type="GO" id="GO:0000712">
    <property type="term" value="P:resolution of meiotic recombination intermediates"/>
    <property type="evidence" value="ECO:0007669"/>
    <property type="project" value="TreeGrafter"/>
</dbReference>
<gene>
    <name evidence="6" type="ORF">CAOG_002341</name>
</gene>
<organism evidence="6 7">
    <name type="scientific">Capsaspora owczarzaki (strain ATCC 30864)</name>
    <dbReference type="NCBI Taxonomy" id="595528"/>
    <lineage>
        <taxon>Eukaryota</taxon>
        <taxon>Filasterea</taxon>
        <taxon>Capsaspora</taxon>
    </lineage>
</organism>
<evidence type="ECO:0000313" key="6">
    <source>
        <dbReference type="EMBL" id="KJE91164.1"/>
    </source>
</evidence>
<dbReference type="eggNOG" id="KOG3683">
    <property type="taxonomic scope" value="Eukaryota"/>
</dbReference>
<dbReference type="SMART" id="SM01161">
    <property type="entry name" value="DUF1767"/>
    <property type="match status" value="1"/>
</dbReference>
<dbReference type="GO" id="GO:0031422">
    <property type="term" value="C:RecQ family helicase-topoisomerase III complex"/>
    <property type="evidence" value="ECO:0007669"/>
    <property type="project" value="TreeGrafter"/>
</dbReference>
<feature type="domain" description="RecQ mediated genome instability protein 1 OB-fold" evidence="4">
    <location>
        <begin position="77"/>
        <end position="224"/>
    </location>
</feature>
<dbReference type="PANTHER" id="PTHR14790:SF15">
    <property type="entry name" value="RECQ-MEDIATED GENOME INSTABILITY PROTEIN 1"/>
    <property type="match status" value="1"/>
</dbReference>
<dbReference type="GO" id="GO:0000724">
    <property type="term" value="P:double-strand break repair via homologous recombination"/>
    <property type="evidence" value="ECO:0007669"/>
    <property type="project" value="TreeGrafter"/>
</dbReference>
<evidence type="ECO:0000259" key="4">
    <source>
        <dbReference type="Pfam" id="PF08585"/>
    </source>
</evidence>
<protein>
    <recommendedName>
        <fullName evidence="2">RecQ-mediated genome instability protein 1</fullName>
    </recommendedName>
</protein>
<dbReference type="PANTHER" id="PTHR14790">
    <property type="entry name" value="RECQ-MEDIATED GENOME INSTABILITY PROTEIN 1 RMI1"/>
    <property type="match status" value="1"/>
</dbReference>
<dbReference type="InParanoid" id="A0A0D2X1P4"/>
<comment type="similarity">
    <text evidence="1">Belongs to the RMI1 family.</text>
</comment>
<evidence type="ECO:0000256" key="2">
    <source>
        <dbReference type="ARBA" id="ARBA00018987"/>
    </source>
</evidence>
<feature type="compositionally biased region" description="Low complexity" evidence="3">
    <location>
        <begin position="344"/>
        <end position="362"/>
    </location>
</feature>
<proteinExistence type="inferred from homology"/>